<dbReference type="InterPro" id="IPR050204">
    <property type="entry name" value="AraC_XylS_family_regulators"/>
</dbReference>
<evidence type="ECO:0000256" key="1">
    <source>
        <dbReference type="ARBA" id="ARBA00023015"/>
    </source>
</evidence>
<dbReference type="InterPro" id="IPR003313">
    <property type="entry name" value="AraC-bd"/>
</dbReference>
<dbReference type="GO" id="GO:0003700">
    <property type="term" value="F:DNA-binding transcription factor activity"/>
    <property type="evidence" value="ECO:0007669"/>
    <property type="project" value="InterPro"/>
</dbReference>
<dbReference type="Gene3D" id="2.60.120.10">
    <property type="entry name" value="Jelly Rolls"/>
    <property type="match status" value="1"/>
</dbReference>
<dbReference type="InterPro" id="IPR014710">
    <property type="entry name" value="RmlC-like_jellyroll"/>
</dbReference>
<dbReference type="Pfam" id="PF12833">
    <property type="entry name" value="HTH_18"/>
    <property type="match status" value="1"/>
</dbReference>
<dbReference type="SUPFAM" id="SSF46689">
    <property type="entry name" value="Homeodomain-like"/>
    <property type="match status" value="2"/>
</dbReference>
<evidence type="ECO:0000313" key="5">
    <source>
        <dbReference type="EMBL" id="MBO2446135.1"/>
    </source>
</evidence>
<dbReference type="GO" id="GO:0043565">
    <property type="term" value="F:sequence-specific DNA binding"/>
    <property type="evidence" value="ECO:0007669"/>
    <property type="project" value="InterPro"/>
</dbReference>
<dbReference type="InterPro" id="IPR037923">
    <property type="entry name" value="HTH-like"/>
</dbReference>
<organism evidence="5 6">
    <name type="scientific">Actinomadura barringtoniae</name>
    <dbReference type="NCBI Taxonomy" id="1427535"/>
    <lineage>
        <taxon>Bacteria</taxon>
        <taxon>Bacillati</taxon>
        <taxon>Actinomycetota</taxon>
        <taxon>Actinomycetes</taxon>
        <taxon>Streptosporangiales</taxon>
        <taxon>Thermomonosporaceae</taxon>
        <taxon>Actinomadura</taxon>
    </lineage>
</organism>
<comment type="caution">
    <text evidence="5">The sequence shown here is derived from an EMBL/GenBank/DDBJ whole genome shotgun (WGS) entry which is preliminary data.</text>
</comment>
<dbReference type="AlphaFoldDB" id="A0A939P6B3"/>
<keyword evidence="3" id="KW-0804">Transcription</keyword>
<feature type="domain" description="HTH araC/xylS-type" evidence="4">
    <location>
        <begin position="180"/>
        <end position="278"/>
    </location>
</feature>
<evidence type="ECO:0000256" key="3">
    <source>
        <dbReference type="ARBA" id="ARBA00023163"/>
    </source>
</evidence>
<dbReference type="Gene3D" id="1.10.10.60">
    <property type="entry name" value="Homeodomain-like"/>
    <property type="match status" value="2"/>
</dbReference>
<sequence length="284" mass="30999">MHRVRLAEVFPDGGPPIAAERFELRSDTSAHSHDFIELAVVTGGTATHVSAAGERHLDRGSVTMLRPGDWHGYHDCHRLIVYNLYVSPEAFRRELAWMRADPNLGPMLHTAGRSDRPLRLHPTALPIVETGLTETASQPRSSLQPGPAYAMRVGLLLCLLGGTAASGPTDAADHAHPAVPAAAQLLENDIQHAWNLDDLAAAVNVSAPYLARLFTAQLGVPPMTYLGRLRAERAAALLIESDLPVATIGRLVGWHDPNYASRRFRHFFALSPAAYRTRFRPSDP</sequence>
<keyword evidence="2" id="KW-0238">DNA-binding</keyword>
<dbReference type="Proteomes" id="UP000669179">
    <property type="component" value="Unassembled WGS sequence"/>
</dbReference>
<dbReference type="RefSeq" id="WP_208253700.1">
    <property type="nucleotide sequence ID" value="NZ_JAGEOJ010000001.1"/>
</dbReference>
<dbReference type="Pfam" id="PF02311">
    <property type="entry name" value="AraC_binding"/>
    <property type="match status" value="1"/>
</dbReference>
<evidence type="ECO:0000256" key="2">
    <source>
        <dbReference type="ARBA" id="ARBA00023125"/>
    </source>
</evidence>
<gene>
    <name evidence="5" type="ORF">J4573_03470</name>
</gene>
<evidence type="ECO:0000259" key="4">
    <source>
        <dbReference type="PROSITE" id="PS01124"/>
    </source>
</evidence>
<dbReference type="SUPFAM" id="SSF51215">
    <property type="entry name" value="Regulatory protein AraC"/>
    <property type="match status" value="1"/>
</dbReference>
<keyword evidence="6" id="KW-1185">Reference proteome</keyword>
<dbReference type="InterPro" id="IPR018060">
    <property type="entry name" value="HTH_AraC"/>
</dbReference>
<dbReference type="SMART" id="SM00342">
    <property type="entry name" value="HTH_ARAC"/>
    <property type="match status" value="1"/>
</dbReference>
<accession>A0A939P6B3</accession>
<proteinExistence type="predicted"/>
<keyword evidence="1" id="KW-0805">Transcription regulation</keyword>
<reference evidence="5" key="1">
    <citation type="submission" date="2021-03" db="EMBL/GenBank/DDBJ databases">
        <authorList>
            <person name="Kanchanasin P."/>
            <person name="Saeng-In P."/>
            <person name="Phongsopitanun W."/>
            <person name="Yuki M."/>
            <person name="Kudo T."/>
            <person name="Ohkuma M."/>
            <person name="Tanasupawat S."/>
        </authorList>
    </citation>
    <scope>NUCLEOTIDE SEQUENCE</scope>
    <source>
        <strain evidence="5">GKU 128</strain>
    </source>
</reference>
<protein>
    <submittedName>
        <fullName evidence="5">Helix-turn-helix domain-containing protein</fullName>
    </submittedName>
</protein>
<evidence type="ECO:0000313" key="6">
    <source>
        <dbReference type="Proteomes" id="UP000669179"/>
    </source>
</evidence>
<dbReference type="InterPro" id="IPR009057">
    <property type="entry name" value="Homeodomain-like_sf"/>
</dbReference>
<dbReference type="EMBL" id="JAGEOJ010000001">
    <property type="protein sequence ID" value="MBO2446135.1"/>
    <property type="molecule type" value="Genomic_DNA"/>
</dbReference>
<name>A0A939P6B3_9ACTN</name>
<dbReference type="PROSITE" id="PS01124">
    <property type="entry name" value="HTH_ARAC_FAMILY_2"/>
    <property type="match status" value="1"/>
</dbReference>
<dbReference type="PANTHER" id="PTHR46796">
    <property type="entry name" value="HTH-TYPE TRANSCRIPTIONAL ACTIVATOR RHAS-RELATED"/>
    <property type="match status" value="1"/>
</dbReference>